<dbReference type="Gene3D" id="1.10.490.50">
    <property type="entry name" value="Antibiotic binding domain of TipA-like multidrug resistance regulators"/>
    <property type="match status" value="1"/>
</dbReference>
<proteinExistence type="predicted"/>
<dbReference type="InterPro" id="IPR009061">
    <property type="entry name" value="DNA-bd_dom_put_sf"/>
</dbReference>
<organism evidence="7 8">
    <name type="scientific">Ahniella affigens</name>
    <dbReference type="NCBI Taxonomy" id="2021234"/>
    <lineage>
        <taxon>Bacteria</taxon>
        <taxon>Pseudomonadati</taxon>
        <taxon>Pseudomonadota</taxon>
        <taxon>Gammaproteobacteria</taxon>
        <taxon>Lysobacterales</taxon>
        <taxon>Rhodanobacteraceae</taxon>
        <taxon>Ahniella</taxon>
    </lineage>
</organism>
<evidence type="ECO:0000256" key="3">
    <source>
        <dbReference type="ARBA" id="ARBA00023159"/>
    </source>
</evidence>
<dbReference type="SUPFAM" id="SSF89082">
    <property type="entry name" value="Antibiotic binding domain of TipA-like multidrug resistance regulators"/>
    <property type="match status" value="1"/>
</dbReference>
<protein>
    <submittedName>
        <fullName evidence="7">MerR family transcriptional regulator</fullName>
    </submittedName>
</protein>
<evidence type="ECO:0000313" key="7">
    <source>
        <dbReference type="EMBL" id="AVP98846.1"/>
    </source>
</evidence>
<accession>A0A2P1PVG5</accession>
<reference evidence="7 8" key="1">
    <citation type="submission" date="2018-03" db="EMBL/GenBank/DDBJ databases">
        <title>Ahniella affigens gen. nov., sp. nov., a gammaproteobacterium isolated from sandy soil near a stream.</title>
        <authorList>
            <person name="Ko Y."/>
            <person name="Kim J.-H."/>
        </authorList>
    </citation>
    <scope>NUCLEOTIDE SEQUENCE [LARGE SCALE GENOMIC DNA]</scope>
    <source>
        <strain evidence="7 8">D13</strain>
    </source>
</reference>
<dbReference type="PROSITE" id="PS50937">
    <property type="entry name" value="HTH_MERR_2"/>
    <property type="match status" value="1"/>
</dbReference>
<dbReference type="SUPFAM" id="SSF46955">
    <property type="entry name" value="Putative DNA-binding domain"/>
    <property type="match status" value="1"/>
</dbReference>
<sequence length="291" mass="33136">MTLPTNPNRRSGPRHDHPPNQQRPMPAMRSQKTKHVPARTYTVTEVAARCHLSVRALHHYDAIGLLRPSRRSAANYRLYDDQDLLRLQQILIYREFGLSLEAVAQLLDAEPAAREHVLQTQRAALLAQQERLQAMLQMVDANLNAIKEHQTMNPDTLFQGTQTFREGEYAAEAEQRWGKTDAWQESRKRQQRYSADDRARMQAEADANVAEFLTAFRAGQPPDGAVARELARQHREQIERWHYPCPPAMHVQLAEMYVHDARFAAHYDQHQAGLAHYIAAAIRSAAAEAGG</sequence>
<gene>
    <name evidence="7" type="ORF">C7S18_17390</name>
</gene>
<dbReference type="GO" id="GO:0003677">
    <property type="term" value="F:DNA binding"/>
    <property type="evidence" value="ECO:0007669"/>
    <property type="project" value="UniProtKB-KW"/>
</dbReference>
<dbReference type="OrthoDB" id="9808480at2"/>
<dbReference type="Gene3D" id="1.10.1660.10">
    <property type="match status" value="1"/>
</dbReference>
<dbReference type="PANTHER" id="PTHR30204:SF90">
    <property type="entry name" value="HTH-TYPE TRANSCRIPTIONAL ACTIVATOR MTA"/>
    <property type="match status" value="1"/>
</dbReference>
<keyword evidence="3" id="KW-0010">Activator</keyword>
<dbReference type="InterPro" id="IPR047057">
    <property type="entry name" value="MerR_fam"/>
</dbReference>
<dbReference type="GO" id="GO:0003700">
    <property type="term" value="F:DNA-binding transcription factor activity"/>
    <property type="evidence" value="ECO:0007669"/>
    <property type="project" value="InterPro"/>
</dbReference>
<dbReference type="AlphaFoldDB" id="A0A2P1PVG5"/>
<evidence type="ECO:0000256" key="5">
    <source>
        <dbReference type="SAM" id="MobiDB-lite"/>
    </source>
</evidence>
<keyword evidence="8" id="KW-1185">Reference proteome</keyword>
<feature type="region of interest" description="Disordered" evidence="5">
    <location>
        <begin position="1"/>
        <end position="35"/>
    </location>
</feature>
<evidence type="ECO:0000259" key="6">
    <source>
        <dbReference type="PROSITE" id="PS50937"/>
    </source>
</evidence>
<evidence type="ECO:0000313" key="8">
    <source>
        <dbReference type="Proteomes" id="UP000241074"/>
    </source>
</evidence>
<dbReference type="Pfam" id="PF07739">
    <property type="entry name" value="TipAS"/>
    <property type="match status" value="1"/>
</dbReference>
<name>A0A2P1PVG5_9GAMM</name>
<dbReference type="KEGG" id="xba:C7S18_17390"/>
<keyword evidence="2" id="KW-0238">DNA-binding</keyword>
<dbReference type="SMART" id="SM00422">
    <property type="entry name" value="HTH_MERR"/>
    <property type="match status" value="1"/>
</dbReference>
<evidence type="ECO:0000256" key="1">
    <source>
        <dbReference type="ARBA" id="ARBA00023015"/>
    </source>
</evidence>
<keyword evidence="1" id="KW-0805">Transcription regulation</keyword>
<feature type="domain" description="HTH merR-type" evidence="6">
    <location>
        <begin position="40"/>
        <end position="109"/>
    </location>
</feature>
<dbReference type="InterPro" id="IPR012925">
    <property type="entry name" value="TipAS_dom"/>
</dbReference>
<dbReference type="InterPro" id="IPR036244">
    <property type="entry name" value="TipA-like_antibiotic-bd"/>
</dbReference>
<keyword evidence="4" id="KW-0804">Transcription</keyword>
<evidence type="ECO:0000256" key="2">
    <source>
        <dbReference type="ARBA" id="ARBA00023125"/>
    </source>
</evidence>
<dbReference type="Pfam" id="PF13411">
    <property type="entry name" value="MerR_1"/>
    <property type="match status" value="1"/>
</dbReference>
<dbReference type="Proteomes" id="UP000241074">
    <property type="component" value="Chromosome"/>
</dbReference>
<reference evidence="7 8" key="2">
    <citation type="submission" date="2018-03" db="EMBL/GenBank/DDBJ databases">
        <authorList>
            <person name="Keele B.F."/>
        </authorList>
    </citation>
    <scope>NUCLEOTIDE SEQUENCE [LARGE SCALE GENOMIC DNA]</scope>
    <source>
        <strain evidence="7 8">D13</strain>
    </source>
</reference>
<dbReference type="CDD" id="cd01106">
    <property type="entry name" value="HTH_TipAL-Mta"/>
    <property type="match status" value="1"/>
</dbReference>
<dbReference type="InterPro" id="IPR000551">
    <property type="entry name" value="MerR-type_HTH_dom"/>
</dbReference>
<dbReference type="PANTHER" id="PTHR30204">
    <property type="entry name" value="REDOX-CYCLING DRUG-SENSING TRANSCRIPTIONAL ACTIVATOR SOXR"/>
    <property type="match status" value="1"/>
</dbReference>
<evidence type="ECO:0000256" key="4">
    <source>
        <dbReference type="ARBA" id="ARBA00023163"/>
    </source>
</evidence>
<dbReference type="EMBL" id="CP027860">
    <property type="protein sequence ID" value="AVP98846.1"/>
    <property type="molecule type" value="Genomic_DNA"/>
</dbReference>